<evidence type="ECO:0000313" key="1">
    <source>
        <dbReference type="EMBL" id="MPL84941.1"/>
    </source>
</evidence>
<dbReference type="AlphaFoldDB" id="A0A644V196"/>
<dbReference type="EMBL" id="VSSQ01000197">
    <property type="protein sequence ID" value="MPL84941.1"/>
    <property type="molecule type" value="Genomic_DNA"/>
</dbReference>
<protein>
    <submittedName>
        <fullName evidence="1">Uncharacterized protein</fullName>
    </submittedName>
</protein>
<comment type="caution">
    <text evidence="1">The sequence shown here is derived from an EMBL/GenBank/DDBJ whole genome shotgun (WGS) entry which is preliminary data.</text>
</comment>
<proteinExistence type="predicted"/>
<accession>A0A644V196</accession>
<gene>
    <name evidence="1" type="ORF">SDC9_30907</name>
</gene>
<name>A0A644V196_9ZZZZ</name>
<sequence>MRQAARNIGGIMPQVAARINDDQERWLKDYFRTKSAGAEFILPWAVDTFFRAITGIKHIFSAAELKTIVEAHKDMKLMPDHTRLSYLLLRVTDACDINGVHLRHGASKSSLEAKIKSLDDTQATALMVWASAFWVSRNCSAENMDEYIKAY</sequence>
<organism evidence="1">
    <name type="scientific">bioreactor metagenome</name>
    <dbReference type="NCBI Taxonomy" id="1076179"/>
    <lineage>
        <taxon>unclassified sequences</taxon>
        <taxon>metagenomes</taxon>
        <taxon>ecological metagenomes</taxon>
    </lineage>
</organism>
<reference evidence="1" key="1">
    <citation type="submission" date="2019-08" db="EMBL/GenBank/DDBJ databases">
        <authorList>
            <person name="Kucharzyk K."/>
            <person name="Murdoch R.W."/>
            <person name="Higgins S."/>
            <person name="Loffler F."/>
        </authorList>
    </citation>
    <scope>NUCLEOTIDE SEQUENCE</scope>
</reference>